<dbReference type="Gene3D" id="2.60.40.150">
    <property type="entry name" value="C2 domain"/>
    <property type="match status" value="1"/>
</dbReference>
<dbReference type="Pfam" id="PF00168">
    <property type="entry name" value="C2"/>
    <property type="match status" value="1"/>
</dbReference>
<protein>
    <recommendedName>
        <fullName evidence="1">C2 domain-containing protein</fullName>
    </recommendedName>
</protein>
<sequence>MEGRVGTLKVLVVRGKRLAIRDFKSSDPYVIVKLGNQTQKTKVINSCLNPVWNEELVFSVSEPVGVLQLEVFDRDRFKSDDKMGRAQVSLQDLVSGARLSRALRLSTGETKLRKVAPDGENRLMAESFVTFVAGEIVQEVRLKLSDVESGELELKLRWSENPTSQTTGGAAGA</sequence>
<dbReference type="SUPFAM" id="SSF49562">
    <property type="entry name" value="C2 domain (Calcium/lipid-binding domain, CaLB)"/>
    <property type="match status" value="1"/>
</dbReference>
<evidence type="ECO:0000313" key="2">
    <source>
        <dbReference type="EMBL" id="CAA7407781.1"/>
    </source>
</evidence>
<dbReference type="Proteomes" id="UP000663760">
    <property type="component" value="Chromosome 14"/>
</dbReference>
<gene>
    <name evidence="2" type="ORF">SI8410_14018459</name>
</gene>
<dbReference type="PANTHER" id="PTHR46220:SF1">
    <property type="entry name" value="ADP-RIBOSYLATION FACTOR GTPASE-ACTIVATING PROTEIN AGD12"/>
    <property type="match status" value="1"/>
</dbReference>
<dbReference type="PANTHER" id="PTHR46220">
    <property type="entry name" value="ADP-RIBOSYLATION FACTOR GTPASE-ACTIVATING PROTEIN AGD12"/>
    <property type="match status" value="1"/>
</dbReference>
<feature type="domain" description="C2" evidence="1">
    <location>
        <begin position="1"/>
        <end position="103"/>
    </location>
</feature>
<dbReference type="SMART" id="SM00239">
    <property type="entry name" value="C2"/>
    <property type="match status" value="1"/>
</dbReference>
<dbReference type="InterPro" id="IPR000008">
    <property type="entry name" value="C2_dom"/>
</dbReference>
<dbReference type="GO" id="GO:0005543">
    <property type="term" value="F:phospholipid binding"/>
    <property type="evidence" value="ECO:0007669"/>
    <property type="project" value="InterPro"/>
</dbReference>
<keyword evidence="3" id="KW-1185">Reference proteome</keyword>
<evidence type="ECO:0000313" key="3">
    <source>
        <dbReference type="Proteomes" id="UP000663760"/>
    </source>
</evidence>
<dbReference type="CDD" id="cd04038">
    <property type="entry name" value="C2_ArfGAP"/>
    <property type="match status" value="1"/>
</dbReference>
<dbReference type="PROSITE" id="PS50004">
    <property type="entry name" value="C2"/>
    <property type="match status" value="1"/>
</dbReference>
<dbReference type="InterPro" id="IPR044518">
    <property type="entry name" value="ARF_GAP_AGD11/12/13"/>
</dbReference>
<dbReference type="PRINTS" id="PR00360">
    <property type="entry name" value="C2DOMAIN"/>
</dbReference>
<accession>A0A7I8LCQ4</accession>
<dbReference type="InterPro" id="IPR035892">
    <property type="entry name" value="C2_domain_sf"/>
</dbReference>
<proteinExistence type="predicted"/>
<evidence type="ECO:0000259" key="1">
    <source>
        <dbReference type="PROSITE" id="PS50004"/>
    </source>
</evidence>
<reference evidence="2" key="1">
    <citation type="submission" date="2020-02" db="EMBL/GenBank/DDBJ databases">
        <authorList>
            <person name="Scholz U."/>
            <person name="Mascher M."/>
            <person name="Fiebig A."/>
        </authorList>
    </citation>
    <scope>NUCLEOTIDE SEQUENCE</scope>
</reference>
<dbReference type="EMBL" id="LR746277">
    <property type="protein sequence ID" value="CAA7407781.1"/>
    <property type="molecule type" value="Genomic_DNA"/>
</dbReference>
<dbReference type="GO" id="GO:0005096">
    <property type="term" value="F:GTPase activator activity"/>
    <property type="evidence" value="ECO:0007669"/>
    <property type="project" value="InterPro"/>
</dbReference>
<name>A0A7I8LCQ4_SPIIN</name>
<dbReference type="AlphaFoldDB" id="A0A7I8LCQ4"/>
<dbReference type="OrthoDB" id="270970at2759"/>
<organism evidence="2 3">
    <name type="scientific">Spirodela intermedia</name>
    <name type="common">Intermediate duckweed</name>
    <dbReference type="NCBI Taxonomy" id="51605"/>
    <lineage>
        <taxon>Eukaryota</taxon>
        <taxon>Viridiplantae</taxon>
        <taxon>Streptophyta</taxon>
        <taxon>Embryophyta</taxon>
        <taxon>Tracheophyta</taxon>
        <taxon>Spermatophyta</taxon>
        <taxon>Magnoliopsida</taxon>
        <taxon>Liliopsida</taxon>
        <taxon>Araceae</taxon>
        <taxon>Lemnoideae</taxon>
        <taxon>Spirodela</taxon>
    </lineage>
</organism>